<feature type="transmembrane region" description="Helical" evidence="1">
    <location>
        <begin position="173"/>
        <end position="193"/>
    </location>
</feature>
<dbReference type="Proteomes" id="UP000285120">
    <property type="component" value="Unassembled WGS sequence"/>
</dbReference>
<protein>
    <submittedName>
        <fullName evidence="2">1,4-dihydroxy-2-naphthoate octaprenyltransferase</fullName>
    </submittedName>
</protein>
<accession>A0A419V8Z9</accession>
<organism evidence="2 3">
    <name type="scientific">Sinobaca qinghaiensis</name>
    <dbReference type="NCBI Taxonomy" id="342944"/>
    <lineage>
        <taxon>Bacteria</taxon>
        <taxon>Bacillati</taxon>
        <taxon>Bacillota</taxon>
        <taxon>Bacilli</taxon>
        <taxon>Bacillales</taxon>
        <taxon>Sporolactobacillaceae</taxon>
        <taxon>Sinobaca</taxon>
    </lineage>
</organism>
<proteinExistence type="predicted"/>
<evidence type="ECO:0000256" key="1">
    <source>
        <dbReference type="SAM" id="Phobius"/>
    </source>
</evidence>
<dbReference type="InterPro" id="IPR026046">
    <property type="entry name" value="UBIAD1"/>
</dbReference>
<dbReference type="GO" id="GO:0004659">
    <property type="term" value="F:prenyltransferase activity"/>
    <property type="evidence" value="ECO:0007669"/>
    <property type="project" value="InterPro"/>
</dbReference>
<reference evidence="2 3" key="1">
    <citation type="submission" date="2018-09" db="EMBL/GenBank/DDBJ databases">
        <title>Genomic Encyclopedia of Archaeal and Bacterial Type Strains, Phase II (KMG-II): from individual species to whole genera.</title>
        <authorList>
            <person name="Goeker M."/>
        </authorList>
    </citation>
    <scope>NUCLEOTIDE SEQUENCE [LARGE SCALE GENOMIC DNA]</scope>
    <source>
        <strain evidence="2 3">DSM 17008</strain>
    </source>
</reference>
<evidence type="ECO:0000313" key="3">
    <source>
        <dbReference type="Proteomes" id="UP000285120"/>
    </source>
</evidence>
<sequence length="248" mass="26454">MHGVLTHAFNDYSDHLSGTDTLSPALLSGGSRVIQEGRISPDALLTLGKALAGLLLIAAAVAAIFGFIPVAVLLVVGVWAAASYSLPPFQFSYTPLAGEWLSLFPSIFVLGLAGPWLILGTVPEWGYQNAAVNALLCLAWVMVHHIPDQKADRQASPVKNTTVVWAVSRFGPAAAKAPALLYLILAAGCALWIGSDRIWAAAGSLIFIGLSLLLVWKMNVHDVQQVTQHEKWLLLLAMAAAIWLGLFI</sequence>
<keyword evidence="1" id="KW-0472">Membrane</keyword>
<keyword evidence="1" id="KW-0812">Transmembrane</keyword>
<keyword evidence="2" id="KW-0808">Transferase</keyword>
<dbReference type="CDD" id="cd13962">
    <property type="entry name" value="PT_UbiA_UBIAD1"/>
    <property type="match status" value="1"/>
</dbReference>
<keyword evidence="3" id="KW-1185">Reference proteome</keyword>
<dbReference type="AlphaFoldDB" id="A0A419V8Z9"/>
<feature type="transmembrane region" description="Helical" evidence="1">
    <location>
        <begin position="199"/>
        <end position="220"/>
    </location>
</feature>
<name>A0A419V8Z9_9BACL</name>
<gene>
    <name evidence="2" type="ORF">ATL39_0806</name>
</gene>
<feature type="transmembrane region" description="Helical" evidence="1">
    <location>
        <begin position="100"/>
        <end position="119"/>
    </location>
</feature>
<evidence type="ECO:0000313" key="2">
    <source>
        <dbReference type="EMBL" id="RKD76586.1"/>
    </source>
</evidence>
<feature type="transmembrane region" description="Helical" evidence="1">
    <location>
        <begin position="50"/>
        <end position="79"/>
    </location>
</feature>
<dbReference type="EMBL" id="RAPK01000006">
    <property type="protein sequence ID" value="RKD76586.1"/>
    <property type="molecule type" value="Genomic_DNA"/>
</dbReference>
<keyword evidence="1" id="KW-1133">Transmembrane helix</keyword>
<feature type="transmembrane region" description="Helical" evidence="1">
    <location>
        <begin position="232"/>
        <end position="247"/>
    </location>
</feature>
<comment type="caution">
    <text evidence="2">The sequence shown here is derived from an EMBL/GenBank/DDBJ whole genome shotgun (WGS) entry which is preliminary data.</text>
</comment>